<gene>
    <name evidence="1" type="ORF">PXEA_LOCUS25229</name>
</gene>
<keyword evidence="2" id="KW-1185">Reference proteome</keyword>
<evidence type="ECO:0000313" key="2">
    <source>
        <dbReference type="Proteomes" id="UP000784294"/>
    </source>
</evidence>
<dbReference type="Proteomes" id="UP000784294">
    <property type="component" value="Unassembled WGS sequence"/>
</dbReference>
<organism evidence="1 2">
    <name type="scientific">Protopolystoma xenopodis</name>
    <dbReference type="NCBI Taxonomy" id="117903"/>
    <lineage>
        <taxon>Eukaryota</taxon>
        <taxon>Metazoa</taxon>
        <taxon>Spiralia</taxon>
        <taxon>Lophotrochozoa</taxon>
        <taxon>Platyhelminthes</taxon>
        <taxon>Monogenea</taxon>
        <taxon>Polyopisthocotylea</taxon>
        <taxon>Polystomatidea</taxon>
        <taxon>Polystomatidae</taxon>
        <taxon>Protopolystoma</taxon>
    </lineage>
</organism>
<proteinExistence type="predicted"/>
<protein>
    <submittedName>
        <fullName evidence="1">Uncharacterized protein</fullName>
    </submittedName>
</protein>
<reference evidence="1" key="1">
    <citation type="submission" date="2018-11" db="EMBL/GenBank/DDBJ databases">
        <authorList>
            <consortium name="Pathogen Informatics"/>
        </authorList>
    </citation>
    <scope>NUCLEOTIDE SEQUENCE</scope>
</reference>
<comment type="caution">
    <text evidence="1">The sequence shown here is derived from an EMBL/GenBank/DDBJ whole genome shotgun (WGS) entry which is preliminary data.</text>
</comment>
<dbReference type="EMBL" id="CAAALY010126501">
    <property type="protein sequence ID" value="VEL31789.1"/>
    <property type="molecule type" value="Genomic_DNA"/>
</dbReference>
<dbReference type="AlphaFoldDB" id="A0A3S5ATP9"/>
<evidence type="ECO:0000313" key="1">
    <source>
        <dbReference type="EMBL" id="VEL31789.1"/>
    </source>
</evidence>
<sequence>MAILTDDADYAGETFGNVPRPRFNFGNDHADNGPKRLGMFHVHGSTLEMIMQTMDPGRGAFQGVFLPI</sequence>
<accession>A0A3S5ATP9</accession>
<name>A0A3S5ATP9_9PLAT</name>